<organism evidence="1 2">
    <name type="scientific">Hartmannibacter diazotrophicus</name>
    <dbReference type="NCBI Taxonomy" id="1482074"/>
    <lineage>
        <taxon>Bacteria</taxon>
        <taxon>Pseudomonadati</taxon>
        <taxon>Pseudomonadota</taxon>
        <taxon>Alphaproteobacteria</taxon>
        <taxon>Hyphomicrobiales</taxon>
        <taxon>Pleomorphomonadaceae</taxon>
        <taxon>Hartmannibacter</taxon>
    </lineage>
</organism>
<keyword evidence="2" id="KW-1185">Reference proteome</keyword>
<reference evidence="2" key="1">
    <citation type="submission" date="2017-09" db="EMBL/GenBank/DDBJ databases">
        <title>Genome sequence of Nannocystis excedens DSM 71.</title>
        <authorList>
            <person name="Blom J."/>
        </authorList>
    </citation>
    <scope>NUCLEOTIDE SEQUENCE [LARGE SCALE GENOMIC DNA]</scope>
    <source>
        <strain evidence="2">type strain: E19</strain>
    </source>
</reference>
<dbReference type="AlphaFoldDB" id="A0A2C9D1Q3"/>
<dbReference type="RefSeq" id="WP_099554421.1">
    <property type="nucleotide sequence ID" value="NZ_LT960614.1"/>
</dbReference>
<dbReference type="KEGG" id="hdi:HDIA_0711"/>
<dbReference type="EMBL" id="LT960614">
    <property type="protein sequence ID" value="SON54252.1"/>
    <property type="molecule type" value="Genomic_DNA"/>
</dbReference>
<name>A0A2C9D1Q3_9HYPH</name>
<accession>A0A2C9D1Q3</accession>
<sequence length="98" mass="11016">MSAEQSEEEDLSLHDLIMKALPEFQRGEGDGAKLDVYRLATALDVSAEALYKRFRTGHPQENTISVRLARRIERLSAESAKVNNHAPVLASAFQRFFV</sequence>
<evidence type="ECO:0000313" key="2">
    <source>
        <dbReference type="Proteomes" id="UP000223606"/>
    </source>
</evidence>
<protein>
    <submittedName>
        <fullName evidence="1">Uncharacterized protein</fullName>
    </submittedName>
</protein>
<proteinExistence type="predicted"/>
<dbReference type="Proteomes" id="UP000223606">
    <property type="component" value="Chromosome 1"/>
</dbReference>
<evidence type="ECO:0000313" key="1">
    <source>
        <dbReference type="EMBL" id="SON54252.1"/>
    </source>
</evidence>
<gene>
    <name evidence="1" type="ORF">HDIA_0711</name>
</gene>